<evidence type="ECO:0008006" key="4">
    <source>
        <dbReference type="Google" id="ProtNLM"/>
    </source>
</evidence>
<dbReference type="STRING" id="494016.SAMN04487965_1635"/>
<accession>A0A1M4ZSC8</accession>
<name>A0A1M4ZSC8_9GAMM</name>
<keyword evidence="1" id="KW-1133">Transmembrane helix</keyword>
<gene>
    <name evidence="2" type="ORF">SAMN04487965_1635</name>
</gene>
<evidence type="ECO:0000313" key="2">
    <source>
        <dbReference type="EMBL" id="SHF20959.1"/>
    </source>
</evidence>
<reference evidence="3" key="1">
    <citation type="submission" date="2016-11" db="EMBL/GenBank/DDBJ databases">
        <authorList>
            <person name="Varghese N."/>
            <person name="Submissions S."/>
        </authorList>
    </citation>
    <scope>NUCLEOTIDE SEQUENCE [LARGE SCALE GENOMIC DNA]</scope>
    <source>
        <strain evidence="3">CGMCC 1.7063</strain>
    </source>
</reference>
<proteinExistence type="predicted"/>
<dbReference type="AlphaFoldDB" id="A0A1M4ZSC8"/>
<evidence type="ECO:0000256" key="1">
    <source>
        <dbReference type="SAM" id="Phobius"/>
    </source>
</evidence>
<sequence>MFTDFEQMLTSFIDAFSNMGLAKGVLFALFFLAVWFLPAIAALFFNRRHLGKIFLANIPAIASWVVWFALLAWAVTGKMRARKEAEPAAQPRN</sequence>
<protein>
    <recommendedName>
        <fullName evidence="4">Superinfection immunity protein</fullName>
    </recommendedName>
</protein>
<feature type="transmembrane region" description="Helical" evidence="1">
    <location>
        <begin position="53"/>
        <end position="75"/>
    </location>
</feature>
<dbReference type="RefSeq" id="WP_200797208.1">
    <property type="nucleotide sequence ID" value="NZ_FQVA01000001.1"/>
</dbReference>
<organism evidence="2 3">
    <name type="scientific">Microbulbifer donghaiensis</name>
    <dbReference type="NCBI Taxonomy" id="494016"/>
    <lineage>
        <taxon>Bacteria</taxon>
        <taxon>Pseudomonadati</taxon>
        <taxon>Pseudomonadota</taxon>
        <taxon>Gammaproteobacteria</taxon>
        <taxon>Cellvibrionales</taxon>
        <taxon>Microbulbiferaceae</taxon>
        <taxon>Microbulbifer</taxon>
    </lineage>
</organism>
<dbReference type="Proteomes" id="UP000184170">
    <property type="component" value="Unassembled WGS sequence"/>
</dbReference>
<evidence type="ECO:0000313" key="3">
    <source>
        <dbReference type="Proteomes" id="UP000184170"/>
    </source>
</evidence>
<keyword evidence="3" id="KW-1185">Reference proteome</keyword>
<keyword evidence="1" id="KW-0812">Transmembrane</keyword>
<feature type="transmembrane region" description="Helical" evidence="1">
    <location>
        <begin position="25"/>
        <end position="46"/>
    </location>
</feature>
<keyword evidence="1" id="KW-0472">Membrane</keyword>
<dbReference type="EMBL" id="FQVA01000001">
    <property type="protein sequence ID" value="SHF20959.1"/>
    <property type="molecule type" value="Genomic_DNA"/>
</dbReference>